<protein>
    <submittedName>
        <fullName evidence="3">Heat shock protein YegD</fullName>
    </submittedName>
</protein>
<dbReference type="WBParaSite" id="GPUH_0000832601-mRNA-1">
    <property type="protein sequence ID" value="GPUH_0000832601-mRNA-1"/>
    <property type="gene ID" value="GPUH_0000832601"/>
</dbReference>
<dbReference type="Proteomes" id="UP000271098">
    <property type="component" value="Unassembled WGS sequence"/>
</dbReference>
<accession>A0A183DHX6</accession>
<gene>
    <name evidence="1" type="ORF">GPUH_LOCUS8317</name>
</gene>
<dbReference type="EMBL" id="UYRT01023925">
    <property type="protein sequence ID" value="VDK61832.1"/>
    <property type="molecule type" value="Genomic_DNA"/>
</dbReference>
<keyword evidence="2" id="KW-1185">Reference proteome</keyword>
<dbReference type="SUPFAM" id="SSF54695">
    <property type="entry name" value="POZ domain"/>
    <property type="match status" value="1"/>
</dbReference>
<reference evidence="1 2" key="2">
    <citation type="submission" date="2018-11" db="EMBL/GenBank/DDBJ databases">
        <authorList>
            <consortium name="Pathogen Informatics"/>
        </authorList>
    </citation>
    <scope>NUCLEOTIDE SEQUENCE [LARGE SCALE GENOMIC DNA]</scope>
</reference>
<dbReference type="AlphaFoldDB" id="A0A183DHX6"/>
<dbReference type="Gene3D" id="3.30.710.10">
    <property type="entry name" value="Potassium Channel Kv1.1, Chain A"/>
    <property type="match status" value="1"/>
</dbReference>
<dbReference type="InterPro" id="IPR011333">
    <property type="entry name" value="SKP1/BTB/POZ_sf"/>
</dbReference>
<evidence type="ECO:0000313" key="3">
    <source>
        <dbReference type="WBParaSite" id="GPUH_0000832601-mRNA-1"/>
    </source>
</evidence>
<proteinExistence type="predicted"/>
<organism evidence="3">
    <name type="scientific">Gongylonema pulchrum</name>
    <dbReference type="NCBI Taxonomy" id="637853"/>
    <lineage>
        <taxon>Eukaryota</taxon>
        <taxon>Metazoa</taxon>
        <taxon>Ecdysozoa</taxon>
        <taxon>Nematoda</taxon>
        <taxon>Chromadorea</taxon>
        <taxon>Rhabditida</taxon>
        <taxon>Spirurina</taxon>
        <taxon>Spiruromorpha</taxon>
        <taxon>Spiruroidea</taxon>
        <taxon>Gongylonematidae</taxon>
        <taxon>Gongylonema</taxon>
    </lineage>
</organism>
<name>A0A183DHX6_9BILA</name>
<sequence length="163" mass="18818">MSNSGLDRRIIHLDLGSCRVTTMKHVLEREPESRLCLSLKADTNIKAQTEQGTRMALFPYFNDTLYLSGDAFLIQILLDALRHPQMLCLLPDNFNDWNSLLREVCFCLLKMQKQFQHFAAQHLGLKRITKWIQENRPNPHTIIVAYHGTLTFGRQGFAADVNF</sequence>
<reference evidence="3" key="1">
    <citation type="submission" date="2016-06" db="UniProtKB">
        <authorList>
            <consortium name="WormBaseParasite"/>
        </authorList>
    </citation>
    <scope>IDENTIFICATION</scope>
</reference>
<dbReference type="OrthoDB" id="2414723at2759"/>
<evidence type="ECO:0000313" key="2">
    <source>
        <dbReference type="Proteomes" id="UP000271098"/>
    </source>
</evidence>
<evidence type="ECO:0000313" key="1">
    <source>
        <dbReference type="EMBL" id="VDK61832.1"/>
    </source>
</evidence>